<proteinExistence type="predicted"/>
<dbReference type="OrthoDB" id="7325655at2"/>
<evidence type="ECO:0000313" key="2">
    <source>
        <dbReference type="Proteomes" id="UP000231259"/>
    </source>
</evidence>
<organism evidence="1 2">
    <name type="scientific">Puniceibacterium antarcticum</name>
    <dbReference type="NCBI Taxonomy" id="1206336"/>
    <lineage>
        <taxon>Bacteria</taxon>
        <taxon>Pseudomonadati</taxon>
        <taxon>Pseudomonadota</taxon>
        <taxon>Alphaproteobacteria</taxon>
        <taxon>Rhodobacterales</taxon>
        <taxon>Paracoccaceae</taxon>
        <taxon>Puniceibacterium</taxon>
    </lineage>
</organism>
<keyword evidence="2" id="KW-1185">Reference proteome</keyword>
<dbReference type="Pfam" id="PF18906">
    <property type="entry name" value="Phage_tube_2"/>
    <property type="match status" value="1"/>
</dbReference>
<dbReference type="InterPro" id="IPR044000">
    <property type="entry name" value="Phage_tube_2"/>
</dbReference>
<protein>
    <submittedName>
        <fullName evidence="1">Uncharacterized protein</fullName>
    </submittedName>
</protein>
<name>A0A2G8RGJ2_9RHOB</name>
<dbReference type="AlphaFoldDB" id="A0A2G8RGJ2"/>
<gene>
    <name evidence="1" type="ORF">P775_11050</name>
</gene>
<reference evidence="1 2" key="1">
    <citation type="submission" date="2013-09" db="EMBL/GenBank/DDBJ databases">
        <title>Genome sequencing of Phaeobacter antarcticus sp. nov. SM1211.</title>
        <authorList>
            <person name="Zhang X.-Y."/>
            <person name="Liu C."/>
            <person name="Chen X.-L."/>
            <person name="Xie B.-B."/>
            <person name="Qin Q.-L."/>
            <person name="Rong J.-C."/>
            <person name="Zhang Y.-Z."/>
        </authorList>
    </citation>
    <scope>NUCLEOTIDE SEQUENCE [LARGE SCALE GENOMIC DNA]</scope>
    <source>
        <strain evidence="1 2">SM1211</strain>
    </source>
</reference>
<evidence type="ECO:0000313" key="1">
    <source>
        <dbReference type="EMBL" id="PIL20198.1"/>
    </source>
</evidence>
<dbReference type="Proteomes" id="UP000231259">
    <property type="component" value="Unassembled WGS sequence"/>
</dbReference>
<sequence>MADRYERKLAILHKIEAAYGTDIAPDTADAMIASNVTFSPMEGEDVQRDLILPYLGSQGIILAGTYARLEFDIEIAGAGAAGTVPRYGSLLRICGFSETVTVDTDVTYEIIEEGRESGSLYFVMDKVRHILLGARGNVTETFNAKGIPQFRFTVTGLLGTISDQVSNPAVSSAGLITPLVVSKANTLLTLHGWTSIAESLSLDLGNTVTPSFLIGEEEIKITNRQSTGTAVVKATALATVDWFAIANARTRAALSMVHGTTAGNIVEVTAPKVEIGRPSQGATNGIVNYSLPLMLCPDAGLDEKKIVVR</sequence>
<dbReference type="EMBL" id="AWWI01000066">
    <property type="protein sequence ID" value="PIL20198.1"/>
    <property type="molecule type" value="Genomic_DNA"/>
</dbReference>
<comment type="caution">
    <text evidence="1">The sequence shown here is derived from an EMBL/GenBank/DDBJ whole genome shotgun (WGS) entry which is preliminary data.</text>
</comment>
<dbReference type="RefSeq" id="WP_099910970.1">
    <property type="nucleotide sequence ID" value="NZ_AWWI01000066.1"/>
</dbReference>
<accession>A0A2G8RGJ2</accession>